<evidence type="ECO:0000259" key="2">
    <source>
        <dbReference type="PROSITE" id="PS50943"/>
    </source>
</evidence>
<evidence type="ECO:0000313" key="4">
    <source>
        <dbReference type="Proteomes" id="UP000677305"/>
    </source>
</evidence>
<organism evidence="3 4">
    <name type="scientific">Vallitalea guaymasensis</name>
    <dbReference type="NCBI Taxonomy" id="1185412"/>
    <lineage>
        <taxon>Bacteria</taxon>
        <taxon>Bacillati</taxon>
        <taxon>Bacillota</taxon>
        <taxon>Clostridia</taxon>
        <taxon>Lachnospirales</taxon>
        <taxon>Vallitaleaceae</taxon>
        <taxon>Vallitalea</taxon>
    </lineage>
</organism>
<dbReference type="PANTHER" id="PTHR46558:SF4">
    <property type="entry name" value="DNA-BIDING PHAGE PROTEIN"/>
    <property type="match status" value="1"/>
</dbReference>
<dbReference type="InterPro" id="IPR001387">
    <property type="entry name" value="Cro/C1-type_HTH"/>
</dbReference>
<evidence type="ECO:0000256" key="1">
    <source>
        <dbReference type="ARBA" id="ARBA00023125"/>
    </source>
</evidence>
<dbReference type="SUPFAM" id="SSF47413">
    <property type="entry name" value="lambda repressor-like DNA-binding domains"/>
    <property type="match status" value="3"/>
</dbReference>
<dbReference type="GO" id="GO:0003677">
    <property type="term" value="F:DNA binding"/>
    <property type="evidence" value="ECO:0007669"/>
    <property type="project" value="UniProtKB-KW"/>
</dbReference>
<accession>A0A8J8SBC4</accession>
<feature type="domain" description="HTH cro/C1-type" evidence="2">
    <location>
        <begin position="89"/>
        <end position="144"/>
    </location>
</feature>
<dbReference type="Proteomes" id="UP000677305">
    <property type="component" value="Chromosome"/>
</dbReference>
<dbReference type="Pfam" id="PF01381">
    <property type="entry name" value="HTH_3"/>
    <property type="match status" value="3"/>
</dbReference>
<dbReference type="EMBL" id="CP058561">
    <property type="protein sequence ID" value="QUH28255.1"/>
    <property type="molecule type" value="Genomic_DNA"/>
</dbReference>
<dbReference type="AlphaFoldDB" id="A0A8J8SBC4"/>
<dbReference type="KEGG" id="vgu:HYG85_04715"/>
<reference evidence="3 4" key="1">
    <citation type="submission" date="2020-07" db="EMBL/GenBank/DDBJ databases">
        <title>Vallitalea guaymasensis genome.</title>
        <authorList>
            <person name="Postec A."/>
        </authorList>
    </citation>
    <scope>NUCLEOTIDE SEQUENCE [LARGE SCALE GENOMIC DNA]</scope>
    <source>
        <strain evidence="3 4">Ra1766G1</strain>
    </source>
</reference>
<dbReference type="Gene3D" id="1.10.260.40">
    <property type="entry name" value="lambda repressor-like DNA-binding domains"/>
    <property type="match status" value="3"/>
</dbReference>
<dbReference type="SMART" id="SM00530">
    <property type="entry name" value="HTH_XRE"/>
    <property type="match status" value="3"/>
</dbReference>
<proteinExistence type="predicted"/>
<dbReference type="InterPro" id="IPR010982">
    <property type="entry name" value="Lambda_DNA-bd_dom_sf"/>
</dbReference>
<dbReference type="CDD" id="cd00093">
    <property type="entry name" value="HTH_XRE"/>
    <property type="match status" value="3"/>
</dbReference>
<protein>
    <submittedName>
        <fullName evidence="3">Helix-turn-helix transcriptional regulator</fullName>
    </submittedName>
</protein>
<feature type="domain" description="HTH cro/C1-type" evidence="2">
    <location>
        <begin position="180"/>
        <end position="235"/>
    </location>
</feature>
<dbReference type="RefSeq" id="WP_212692509.1">
    <property type="nucleotide sequence ID" value="NZ_CP058561.1"/>
</dbReference>
<sequence length="283" mass="32384">MNELSKNIKIARTKKKMSQLELAKAIGKSKNVISNWERGNNKPDVDKIELLCTLLDTTPNKLMGWESPIHIVPAYVTQELIQKDIIKRIKNRRIKLSLSYQDLAKKTGLSKSTLQRYETGTIGNIPLDKLEILAKALCVSPAYIMGWEKDVVNKKPKTIAAHSTVNICEQKHQMEFKDKIKKRRTALNMTMQELAKKIGVSTPTIQRYESGEIKNVRKDKITLLASALDCSPGYLMDWEENINNETSKQNEINTIATHATEDLTKEEQEKVIEYIKFIKSQRK</sequence>
<dbReference type="PROSITE" id="PS50943">
    <property type="entry name" value="HTH_CROC1"/>
    <property type="match status" value="3"/>
</dbReference>
<evidence type="ECO:0000313" key="3">
    <source>
        <dbReference type="EMBL" id="QUH28255.1"/>
    </source>
</evidence>
<gene>
    <name evidence="3" type="ORF">HYG85_04715</name>
</gene>
<keyword evidence="1" id="KW-0238">DNA-binding</keyword>
<dbReference type="PANTHER" id="PTHR46558">
    <property type="entry name" value="TRACRIPTIONAL REGULATORY PROTEIN-RELATED-RELATED"/>
    <property type="match status" value="1"/>
</dbReference>
<keyword evidence="4" id="KW-1185">Reference proteome</keyword>
<name>A0A8J8SBC4_9FIRM</name>
<feature type="domain" description="HTH cro/C1-type" evidence="2">
    <location>
        <begin position="8"/>
        <end position="62"/>
    </location>
</feature>